<name>A0ABU0P470_9MICO</name>
<evidence type="ECO:0000313" key="3">
    <source>
        <dbReference type="Proteomes" id="UP001239085"/>
    </source>
</evidence>
<proteinExistence type="predicted"/>
<reference evidence="2 3" key="1">
    <citation type="submission" date="2023-07" db="EMBL/GenBank/DDBJ databases">
        <title>Comparative genomics of wheat-associated soil bacteria to identify genetic determinants of phenazine resistance.</title>
        <authorList>
            <person name="Mouncey N."/>
        </authorList>
    </citation>
    <scope>NUCLEOTIDE SEQUENCE [LARGE SCALE GENOMIC DNA]</scope>
    <source>
        <strain evidence="2 3">W2I7</strain>
    </source>
</reference>
<evidence type="ECO:0000313" key="2">
    <source>
        <dbReference type="EMBL" id="MDQ0642123.1"/>
    </source>
</evidence>
<dbReference type="InterPro" id="IPR048032">
    <property type="entry name" value="ESAT6-like"/>
</dbReference>
<dbReference type="NCBIfam" id="NF035935">
    <property type="entry name" value="ESAT6_3"/>
    <property type="match status" value="1"/>
</dbReference>
<evidence type="ECO:0000256" key="1">
    <source>
        <dbReference type="SAM" id="MobiDB-lite"/>
    </source>
</evidence>
<protein>
    <recommendedName>
        <fullName evidence="4">Pore-forming ESAT-6 family protein</fullName>
    </recommendedName>
</protein>
<evidence type="ECO:0008006" key="4">
    <source>
        <dbReference type="Google" id="ProtNLM"/>
    </source>
</evidence>
<feature type="compositionally biased region" description="Basic and acidic residues" evidence="1">
    <location>
        <begin position="1"/>
        <end position="11"/>
    </location>
</feature>
<dbReference type="Proteomes" id="UP001239085">
    <property type="component" value="Unassembled WGS sequence"/>
</dbReference>
<gene>
    <name evidence="2" type="ORF">QFZ46_000283</name>
</gene>
<dbReference type="RefSeq" id="WP_307357590.1">
    <property type="nucleotide sequence ID" value="NZ_JAUSXK010000001.1"/>
</dbReference>
<feature type="region of interest" description="Disordered" evidence="1">
    <location>
        <begin position="1"/>
        <end position="23"/>
    </location>
</feature>
<organism evidence="2 3">
    <name type="scientific">Microbacterium murale</name>
    <dbReference type="NCBI Taxonomy" id="1081040"/>
    <lineage>
        <taxon>Bacteria</taxon>
        <taxon>Bacillati</taxon>
        <taxon>Actinomycetota</taxon>
        <taxon>Actinomycetes</taxon>
        <taxon>Micrococcales</taxon>
        <taxon>Microbacteriaceae</taxon>
        <taxon>Microbacterium</taxon>
    </lineage>
</organism>
<comment type="caution">
    <text evidence="2">The sequence shown here is derived from an EMBL/GenBank/DDBJ whole genome shotgun (WGS) entry which is preliminary data.</text>
</comment>
<dbReference type="Gene3D" id="1.10.287.1060">
    <property type="entry name" value="ESAT-6-like"/>
    <property type="match status" value="1"/>
</dbReference>
<keyword evidence="3" id="KW-1185">Reference proteome</keyword>
<accession>A0ABU0P470</accession>
<sequence>MPLENQADRNDYNVGASQSTQSNFETVAGRLEAALERRDQDVKAAMADYQADGVSDEYAALEKQWNDAGVQVRGVIAAIRGSLEQNDDVAVRALQRARAALPI</sequence>
<dbReference type="EMBL" id="JAUSXK010000001">
    <property type="protein sequence ID" value="MDQ0642123.1"/>
    <property type="molecule type" value="Genomic_DNA"/>
</dbReference>